<evidence type="ECO:0000313" key="3">
    <source>
        <dbReference type="Proteomes" id="UP000266673"/>
    </source>
</evidence>
<proteinExistence type="predicted"/>
<name>A0A397VR71_9GLOM</name>
<organism evidence="2 3">
    <name type="scientific">Gigaspora rosea</name>
    <dbReference type="NCBI Taxonomy" id="44941"/>
    <lineage>
        <taxon>Eukaryota</taxon>
        <taxon>Fungi</taxon>
        <taxon>Fungi incertae sedis</taxon>
        <taxon>Mucoromycota</taxon>
        <taxon>Glomeromycotina</taxon>
        <taxon>Glomeromycetes</taxon>
        <taxon>Diversisporales</taxon>
        <taxon>Gigasporaceae</taxon>
        <taxon>Gigaspora</taxon>
    </lineage>
</organism>
<keyword evidence="3" id="KW-1185">Reference proteome</keyword>
<evidence type="ECO:0000313" key="1">
    <source>
        <dbReference type="EMBL" id="RIB00369.1"/>
    </source>
</evidence>
<dbReference type="Proteomes" id="UP000266673">
    <property type="component" value="Unassembled WGS sequence"/>
</dbReference>
<evidence type="ECO:0000313" key="2">
    <source>
        <dbReference type="EMBL" id="RIB23509.1"/>
    </source>
</evidence>
<gene>
    <name evidence="2" type="ORF">C2G38_2171101</name>
    <name evidence="1" type="ORF">C2G38_2234553</name>
</gene>
<accession>A0A397VR71</accession>
<protein>
    <submittedName>
        <fullName evidence="2">Uncharacterized protein</fullName>
    </submittedName>
</protein>
<dbReference type="EMBL" id="QKWP01004370">
    <property type="protein sequence ID" value="RIB00369.1"/>
    <property type="molecule type" value="Genomic_DNA"/>
</dbReference>
<comment type="caution">
    <text evidence="2">The sequence shown here is derived from an EMBL/GenBank/DDBJ whole genome shotgun (WGS) entry which is preliminary data.</text>
</comment>
<dbReference type="AlphaFoldDB" id="A0A397VR71"/>
<reference evidence="2 3" key="1">
    <citation type="submission" date="2018-06" db="EMBL/GenBank/DDBJ databases">
        <title>Comparative genomics reveals the genomic features of Rhizophagus irregularis, R. cerebriforme, R. diaphanum and Gigaspora rosea, and their symbiotic lifestyle signature.</title>
        <authorList>
            <person name="Morin E."/>
            <person name="San Clemente H."/>
            <person name="Chen E.C.H."/>
            <person name="De La Providencia I."/>
            <person name="Hainaut M."/>
            <person name="Kuo A."/>
            <person name="Kohler A."/>
            <person name="Murat C."/>
            <person name="Tang N."/>
            <person name="Roy S."/>
            <person name="Loubradou J."/>
            <person name="Henrissat B."/>
            <person name="Grigoriev I.V."/>
            <person name="Corradi N."/>
            <person name="Roux C."/>
            <person name="Martin F.M."/>
        </authorList>
    </citation>
    <scope>NUCLEOTIDE SEQUENCE [LARGE SCALE GENOMIC DNA]</scope>
    <source>
        <strain evidence="2 3">DAOM 194757</strain>
    </source>
</reference>
<sequence length="197" mass="23142">MPITSKSKFRKFNFKLYERLDTIRFVRLHHGKQLLFGHYDSLTKKGSGIKRYFEANLHIEFANGTDEECLAYTGKDYNRCDNPEHNPNPKKDQKCKYPKVAGSFDFSYDESKFEKEPKENELKTNKFETIKFRQVDNNDAYDKAIDELKQGQGKNLNEVIKFASRCKKWSHSAQGMKILAEAFKTEDMNPLKDISRY</sequence>
<dbReference type="EMBL" id="QKWP01000258">
    <property type="protein sequence ID" value="RIB23509.1"/>
    <property type="molecule type" value="Genomic_DNA"/>
</dbReference>